<dbReference type="PRINTS" id="PR00929">
    <property type="entry name" value="ATHOOK"/>
</dbReference>
<dbReference type="OrthoDB" id="3321056at2759"/>
<sequence length="166" mass="17208">MSPPPAAEASAQAQHDPEDVVNASGTAGEVEDTVAEGAEPTQKRGRGRPKGSKNKKSATTPEVDAAAAADVPRKKRGRPPKVCVNLLTPFAGVPRAHPALSTQEKKDDGDGEPPAKRKRGRPPKVKPEADTEGAEGGEPSEKKKRGRPPKPTTDTTDAADAADAAE</sequence>
<reference evidence="2 3" key="1">
    <citation type="journal article" date="2016" name="Mol. Biol. Evol.">
        <title>Comparative Genomics of Early-Diverging Mushroom-Forming Fungi Provides Insights into the Origins of Lignocellulose Decay Capabilities.</title>
        <authorList>
            <person name="Nagy L.G."/>
            <person name="Riley R."/>
            <person name="Tritt A."/>
            <person name="Adam C."/>
            <person name="Daum C."/>
            <person name="Floudas D."/>
            <person name="Sun H."/>
            <person name="Yadav J.S."/>
            <person name="Pangilinan J."/>
            <person name="Larsson K.H."/>
            <person name="Matsuura K."/>
            <person name="Barry K."/>
            <person name="Labutti K."/>
            <person name="Kuo R."/>
            <person name="Ohm R.A."/>
            <person name="Bhattacharya S.S."/>
            <person name="Shirouzu T."/>
            <person name="Yoshinaga Y."/>
            <person name="Martin F.M."/>
            <person name="Grigoriev I.V."/>
            <person name="Hibbett D.S."/>
        </authorList>
    </citation>
    <scope>NUCLEOTIDE SEQUENCE [LARGE SCALE GENOMIC DNA]</scope>
    <source>
        <strain evidence="2 3">CBS 109695</strain>
    </source>
</reference>
<dbReference type="GO" id="GO:0003677">
    <property type="term" value="F:DNA binding"/>
    <property type="evidence" value="ECO:0007669"/>
    <property type="project" value="InterPro"/>
</dbReference>
<feature type="region of interest" description="Disordered" evidence="1">
    <location>
        <begin position="1"/>
        <end position="166"/>
    </location>
</feature>
<evidence type="ECO:0008006" key="4">
    <source>
        <dbReference type="Google" id="ProtNLM"/>
    </source>
</evidence>
<feature type="compositionally biased region" description="Low complexity" evidence="1">
    <location>
        <begin position="58"/>
        <end position="70"/>
    </location>
</feature>
<dbReference type="SMART" id="SM00384">
    <property type="entry name" value="AT_hook"/>
    <property type="match status" value="4"/>
</dbReference>
<dbReference type="EMBL" id="KV417524">
    <property type="protein sequence ID" value="KZP24789.1"/>
    <property type="molecule type" value="Genomic_DNA"/>
</dbReference>
<dbReference type="AlphaFoldDB" id="A0A166N9L7"/>
<feature type="compositionally biased region" description="Low complexity" evidence="1">
    <location>
        <begin position="152"/>
        <end position="166"/>
    </location>
</feature>
<keyword evidence="3" id="KW-1185">Reference proteome</keyword>
<gene>
    <name evidence="2" type="ORF">FIBSPDRAFT_929664</name>
</gene>
<organism evidence="2 3">
    <name type="scientific">Athelia psychrophila</name>
    <dbReference type="NCBI Taxonomy" id="1759441"/>
    <lineage>
        <taxon>Eukaryota</taxon>
        <taxon>Fungi</taxon>
        <taxon>Dikarya</taxon>
        <taxon>Basidiomycota</taxon>
        <taxon>Agaricomycotina</taxon>
        <taxon>Agaricomycetes</taxon>
        <taxon>Agaricomycetidae</taxon>
        <taxon>Atheliales</taxon>
        <taxon>Atheliaceae</taxon>
        <taxon>Athelia</taxon>
    </lineage>
</organism>
<dbReference type="InterPro" id="IPR017956">
    <property type="entry name" value="AT_hook_DNA-bd_motif"/>
</dbReference>
<feature type="compositionally biased region" description="Basic residues" evidence="1">
    <location>
        <begin position="43"/>
        <end position="56"/>
    </location>
</feature>
<accession>A0A166N9L7</accession>
<dbReference type="STRING" id="436010.A0A166N9L7"/>
<evidence type="ECO:0000256" key="1">
    <source>
        <dbReference type="SAM" id="MobiDB-lite"/>
    </source>
</evidence>
<proteinExistence type="predicted"/>
<name>A0A166N9L7_9AGAM</name>
<evidence type="ECO:0000313" key="3">
    <source>
        <dbReference type="Proteomes" id="UP000076532"/>
    </source>
</evidence>
<protein>
    <recommendedName>
        <fullName evidence="4">AT hook domain-containing protein</fullName>
    </recommendedName>
</protein>
<dbReference type="Proteomes" id="UP000076532">
    <property type="component" value="Unassembled WGS sequence"/>
</dbReference>
<dbReference type="Pfam" id="PF02178">
    <property type="entry name" value="AT_hook"/>
    <property type="match status" value="4"/>
</dbReference>
<evidence type="ECO:0000313" key="2">
    <source>
        <dbReference type="EMBL" id="KZP24789.1"/>
    </source>
</evidence>